<dbReference type="EMBL" id="HF936161">
    <property type="protein sequence ID" value="CCX15246.1"/>
    <property type="molecule type" value="Genomic_DNA"/>
</dbReference>
<evidence type="ECO:0000313" key="10">
    <source>
        <dbReference type="Proteomes" id="UP000018144"/>
    </source>
</evidence>
<dbReference type="InterPro" id="IPR029058">
    <property type="entry name" value="AB_hydrolase_fold"/>
</dbReference>
<feature type="signal peptide" evidence="8">
    <location>
        <begin position="1"/>
        <end position="20"/>
    </location>
</feature>
<evidence type="ECO:0000256" key="2">
    <source>
        <dbReference type="ARBA" id="ARBA00007534"/>
    </source>
</evidence>
<dbReference type="Gene3D" id="3.40.50.1820">
    <property type="entry name" value="alpha/beta hydrolase"/>
    <property type="match status" value="1"/>
</dbReference>
<keyword evidence="6" id="KW-0378">Hydrolase</keyword>
<dbReference type="PANTHER" id="PTHR33630:SF9">
    <property type="entry name" value="CUTINASE 4"/>
    <property type="match status" value="1"/>
</dbReference>
<dbReference type="AlphaFoldDB" id="U4L9I3"/>
<comment type="subcellular location">
    <subcellularLocation>
        <location evidence="1">Secreted</location>
    </subcellularLocation>
</comment>
<name>U4L9I3_PYROM</name>
<evidence type="ECO:0000313" key="9">
    <source>
        <dbReference type="EMBL" id="CCX15246.1"/>
    </source>
</evidence>
<evidence type="ECO:0000256" key="4">
    <source>
        <dbReference type="ARBA" id="ARBA00022525"/>
    </source>
</evidence>
<gene>
    <name evidence="9" type="ORF">PCON_01521</name>
</gene>
<comment type="similarity">
    <text evidence="2">Belongs to the cutinase family.</text>
</comment>
<dbReference type="SUPFAM" id="SSF53474">
    <property type="entry name" value="alpha/beta-Hydrolases"/>
    <property type="match status" value="1"/>
</dbReference>
<dbReference type="SMART" id="SM01110">
    <property type="entry name" value="Cutinase"/>
    <property type="match status" value="1"/>
</dbReference>
<dbReference type="InterPro" id="IPR043579">
    <property type="entry name" value="CUTINASE_2"/>
</dbReference>
<keyword evidence="3" id="KW-0719">Serine esterase</keyword>
<dbReference type="OrthoDB" id="3225429at2759"/>
<keyword evidence="7" id="KW-1015">Disulfide bond</keyword>
<sequence>MQFSTAIISALIAAASLINAAPLEKRENACASVELVFARGTGDPGIVGPPLYAALKKFVSDAVYYNIDYPAGIDFLTSAATGTAAMQKYVEARTQACPQMKFALSGYSQGVMVVHGLKLSDAAKNNVAAIAAFGDPYTLLGAAATWPINNPTSNVYRLCNAGDPVCGGGINIMAHLLYGTNPGPAAQFIAQRVSGSATTSTVAGAASSTAATPAAGNLLGGLVSLLKGQ</sequence>
<dbReference type="PROSITE" id="PS00931">
    <property type="entry name" value="CUTINASE_2"/>
    <property type="match status" value="1"/>
</dbReference>
<keyword evidence="4" id="KW-0964">Secreted</keyword>
<proteinExistence type="inferred from homology"/>
<evidence type="ECO:0000256" key="3">
    <source>
        <dbReference type="ARBA" id="ARBA00022487"/>
    </source>
</evidence>
<keyword evidence="5 8" id="KW-0732">Signal</keyword>
<dbReference type="STRING" id="1076935.U4L9I3"/>
<keyword evidence="10" id="KW-1185">Reference proteome</keyword>
<dbReference type="Pfam" id="PF01083">
    <property type="entry name" value="Cutinase"/>
    <property type="match status" value="1"/>
</dbReference>
<reference evidence="9 10" key="1">
    <citation type="journal article" date="2013" name="PLoS Genet.">
        <title>The genome and development-dependent transcriptomes of Pyronema confluens: a window into fungal evolution.</title>
        <authorList>
            <person name="Traeger S."/>
            <person name="Altegoer F."/>
            <person name="Freitag M."/>
            <person name="Gabaldon T."/>
            <person name="Kempken F."/>
            <person name="Kumar A."/>
            <person name="Marcet-Houben M."/>
            <person name="Poggeler S."/>
            <person name="Stajich J.E."/>
            <person name="Nowrousian M."/>
        </authorList>
    </citation>
    <scope>NUCLEOTIDE SEQUENCE [LARGE SCALE GENOMIC DNA]</scope>
    <source>
        <strain evidence="10">CBS 100304</strain>
        <tissue evidence="9">Vegetative mycelium</tissue>
    </source>
</reference>
<dbReference type="InterPro" id="IPR000675">
    <property type="entry name" value="Cutinase/axe"/>
</dbReference>
<dbReference type="OMA" id="ANKHVQY"/>
<evidence type="ECO:0000256" key="7">
    <source>
        <dbReference type="ARBA" id="ARBA00023157"/>
    </source>
</evidence>
<dbReference type="Proteomes" id="UP000018144">
    <property type="component" value="Unassembled WGS sequence"/>
</dbReference>
<dbReference type="GO" id="GO:0005576">
    <property type="term" value="C:extracellular region"/>
    <property type="evidence" value="ECO:0007669"/>
    <property type="project" value="UniProtKB-SubCell"/>
</dbReference>
<accession>U4L9I3</accession>
<protein>
    <submittedName>
        <fullName evidence="9">Similar to Cutinase acc. no. Q8TGB8</fullName>
    </submittedName>
</protein>
<dbReference type="GO" id="GO:0052689">
    <property type="term" value="F:carboxylic ester hydrolase activity"/>
    <property type="evidence" value="ECO:0007669"/>
    <property type="project" value="UniProtKB-KW"/>
</dbReference>
<evidence type="ECO:0000256" key="5">
    <source>
        <dbReference type="ARBA" id="ARBA00022729"/>
    </source>
</evidence>
<dbReference type="PANTHER" id="PTHR33630">
    <property type="entry name" value="CUTINASE RV1984C-RELATED-RELATED"/>
    <property type="match status" value="1"/>
</dbReference>
<evidence type="ECO:0000256" key="8">
    <source>
        <dbReference type="SAM" id="SignalP"/>
    </source>
</evidence>
<organism evidence="9 10">
    <name type="scientific">Pyronema omphalodes (strain CBS 100304)</name>
    <name type="common">Pyronema confluens</name>
    <dbReference type="NCBI Taxonomy" id="1076935"/>
    <lineage>
        <taxon>Eukaryota</taxon>
        <taxon>Fungi</taxon>
        <taxon>Dikarya</taxon>
        <taxon>Ascomycota</taxon>
        <taxon>Pezizomycotina</taxon>
        <taxon>Pezizomycetes</taxon>
        <taxon>Pezizales</taxon>
        <taxon>Pyronemataceae</taxon>
        <taxon>Pyronema</taxon>
    </lineage>
</organism>
<dbReference type="eggNOG" id="ENOG502S6TR">
    <property type="taxonomic scope" value="Eukaryota"/>
</dbReference>
<evidence type="ECO:0000256" key="1">
    <source>
        <dbReference type="ARBA" id="ARBA00004613"/>
    </source>
</evidence>
<feature type="chain" id="PRO_5004652050" evidence="8">
    <location>
        <begin position="21"/>
        <end position="229"/>
    </location>
</feature>
<evidence type="ECO:0000256" key="6">
    <source>
        <dbReference type="ARBA" id="ARBA00022801"/>
    </source>
</evidence>